<sequence>MKLWSETFRDGGLMPAEYAFAEIDPASRVRLAGNRNPHLAWDEVPNGTESLALFCIDPDAPQDASLANRNDQSLPLTAPRSNFYHWSLLDLPPAMRAIAAGEFSSGMTPRGKAAATGTGAGLPLRQGLNDYTGWFAGDAAMAGDYYGYDGPCPPWNDERIHHYLFRLYALDVPQLALPQRFTGQQAHAALYGHILDEAQLVVAYSLNPELALTLKK</sequence>
<gene>
    <name evidence="1" type="ORF">BA896_005290</name>
</gene>
<accession>A0A1E8PQ66</accession>
<proteinExistence type="predicted"/>
<dbReference type="SUPFAM" id="SSF49777">
    <property type="entry name" value="PEBP-like"/>
    <property type="match status" value="1"/>
</dbReference>
<dbReference type="PANTHER" id="PTHR30289:SF1">
    <property type="entry name" value="PEBP (PHOSPHATIDYLETHANOLAMINE-BINDING PROTEIN) FAMILY PROTEIN"/>
    <property type="match status" value="1"/>
</dbReference>
<name>A0A1E8PQ66_9BURK</name>
<dbReference type="EMBL" id="MAQB02000001">
    <property type="protein sequence ID" value="OFJ48436.1"/>
    <property type="molecule type" value="Genomic_DNA"/>
</dbReference>
<evidence type="ECO:0000313" key="2">
    <source>
        <dbReference type="Proteomes" id="UP000092634"/>
    </source>
</evidence>
<evidence type="ECO:0000313" key="1">
    <source>
        <dbReference type="EMBL" id="OFJ48436.1"/>
    </source>
</evidence>
<dbReference type="InterPro" id="IPR008914">
    <property type="entry name" value="PEBP"/>
</dbReference>
<dbReference type="AlphaFoldDB" id="A0A1E8PQ66"/>
<dbReference type="Gene3D" id="3.90.280.10">
    <property type="entry name" value="PEBP-like"/>
    <property type="match status" value="1"/>
</dbReference>
<dbReference type="Proteomes" id="UP000092634">
    <property type="component" value="Unassembled WGS sequence"/>
</dbReference>
<reference evidence="1 2" key="1">
    <citation type="submission" date="2016-10" db="EMBL/GenBank/DDBJ databases">
        <title>Updated version of Genome Assembly of Janthinobacterium lividum ERGS5:01.</title>
        <authorList>
            <person name="Kumar R."/>
            <person name="Acharya V."/>
            <person name="Singh D."/>
        </authorList>
    </citation>
    <scope>NUCLEOTIDE SEQUENCE [LARGE SCALE GENOMIC DNA]</scope>
    <source>
        <strain evidence="1 2">ERGS5:01</strain>
    </source>
</reference>
<dbReference type="Pfam" id="PF01161">
    <property type="entry name" value="PBP"/>
    <property type="match status" value="1"/>
</dbReference>
<comment type="caution">
    <text evidence="1">The sequence shown here is derived from an EMBL/GenBank/DDBJ whole genome shotgun (WGS) entry which is preliminary data.</text>
</comment>
<dbReference type="NCBIfam" id="TIGR00481">
    <property type="entry name" value="YbhB/YbcL family Raf kinase inhibitor-like protein"/>
    <property type="match status" value="1"/>
</dbReference>
<dbReference type="CDD" id="cd00865">
    <property type="entry name" value="PEBP_bact_arch"/>
    <property type="match status" value="1"/>
</dbReference>
<dbReference type="PANTHER" id="PTHR30289">
    <property type="entry name" value="UNCHARACTERIZED PROTEIN YBCL-RELATED"/>
    <property type="match status" value="1"/>
</dbReference>
<dbReference type="InterPro" id="IPR036610">
    <property type="entry name" value="PEBP-like_sf"/>
</dbReference>
<protein>
    <submittedName>
        <fullName evidence="1">Phospholipid-binding protein</fullName>
    </submittedName>
</protein>
<dbReference type="InterPro" id="IPR005247">
    <property type="entry name" value="YbhB_YbcL/LppC-like"/>
</dbReference>
<organism evidence="1 2">
    <name type="scientific">Janthinobacterium lividum</name>
    <dbReference type="NCBI Taxonomy" id="29581"/>
    <lineage>
        <taxon>Bacteria</taxon>
        <taxon>Pseudomonadati</taxon>
        <taxon>Pseudomonadota</taxon>
        <taxon>Betaproteobacteria</taxon>
        <taxon>Burkholderiales</taxon>
        <taxon>Oxalobacteraceae</taxon>
        <taxon>Janthinobacterium</taxon>
    </lineage>
</organism>